<organism evidence="1 2">
    <name type="scientific">Allacma fusca</name>
    <dbReference type="NCBI Taxonomy" id="39272"/>
    <lineage>
        <taxon>Eukaryota</taxon>
        <taxon>Metazoa</taxon>
        <taxon>Ecdysozoa</taxon>
        <taxon>Arthropoda</taxon>
        <taxon>Hexapoda</taxon>
        <taxon>Collembola</taxon>
        <taxon>Symphypleona</taxon>
        <taxon>Sminthuridae</taxon>
        <taxon>Allacma</taxon>
    </lineage>
</organism>
<protein>
    <submittedName>
        <fullName evidence="1">Uncharacterized protein</fullName>
    </submittedName>
</protein>
<dbReference type="EMBL" id="CAJVCH010117698">
    <property type="protein sequence ID" value="CAG7725117.1"/>
    <property type="molecule type" value="Genomic_DNA"/>
</dbReference>
<keyword evidence="2" id="KW-1185">Reference proteome</keyword>
<gene>
    <name evidence="1" type="ORF">AFUS01_LOCUS14097</name>
</gene>
<evidence type="ECO:0000313" key="1">
    <source>
        <dbReference type="EMBL" id="CAG7725117.1"/>
    </source>
</evidence>
<dbReference type="Proteomes" id="UP000708208">
    <property type="component" value="Unassembled WGS sequence"/>
</dbReference>
<dbReference type="AlphaFoldDB" id="A0A8J2NT73"/>
<sequence length="68" mass="7658">MGDPILDTDNPPLIYELKALFFAHGDNLTSILILSTTFQSLNNHSALIRAYGSGEVSERFWDILLLMF</sequence>
<proteinExistence type="predicted"/>
<comment type="caution">
    <text evidence="1">The sequence shown here is derived from an EMBL/GenBank/DDBJ whole genome shotgun (WGS) entry which is preliminary data.</text>
</comment>
<name>A0A8J2NT73_9HEXA</name>
<accession>A0A8J2NT73</accession>
<reference evidence="1" key="1">
    <citation type="submission" date="2021-06" db="EMBL/GenBank/DDBJ databases">
        <authorList>
            <person name="Hodson N. C."/>
            <person name="Mongue J. A."/>
            <person name="Jaron S. K."/>
        </authorList>
    </citation>
    <scope>NUCLEOTIDE SEQUENCE</scope>
</reference>
<evidence type="ECO:0000313" key="2">
    <source>
        <dbReference type="Proteomes" id="UP000708208"/>
    </source>
</evidence>